<accession>A0ABU5NQ74</accession>
<sequence>MKKNQLHYFFYPIIYFLLRTGFQSISNDELKWKESLSIMIISMIVLLFALLLFNWSKTPYDWKKDKDD</sequence>
<reference evidence="2 3" key="1">
    <citation type="submission" date="2023-12" db="EMBL/GenBank/DDBJ databases">
        <title>Genome comparison identifies genes involved in endophytic behavior of Lysinibacillus irui and provides insights into its role as a plant-growth promoting bacterium.</title>
        <authorList>
            <person name="Hilario S."/>
            <person name="Matos I."/>
            <person name="Goncalves M.F.M."/>
            <person name="Pardo C.A."/>
            <person name="Santos M.J."/>
        </authorList>
    </citation>
    <scope>NUCLEOTIDE SEQUENCE [LARGE SCALE GENOMIC DNA]</scope>
    <source>
        <strain evidence="2 3">B3</strain>
    </source>
</reference>
<evidence type="ECO:0000256" key="1">
    <source>
        <dbReference type="SAM" id="Phobius"/>
    </source>
</evidence>
<comment type="caution">
    <text evidence="2">The sequence shown here is derived from an EMBL/GenBank/DDBJ whole genome shotgun (WGS) entry which is preliminary data.</text>
</comment>
<name>A0ABU5NQ74_9BACI</name>
<evidence type="ECO:0000313" key="2">
    <source>
        <dbReference type="EMBL" id="MEA0978174.1"/>
    </source>
</evidence>
<keyword evidence="1" id="KW-1133">Transmembrane helix</keyword>
<dbReference type="EMBL" id="JAXUIA010000013">
    <property type="protein sequence ID" value="MEA0978174.1"/>
    <property type="molecule type" value="Genomic_DNA"/>
</dbReference>
<keyword evidence="3" id="KW-1185">Reference proteome</keyword>
<dbReference type="RefSeq" id="WP_322610462.1">
    <property type="nucleotide sequence ID" value="NZ_JAXLNX010000002.1"/>
</dbReference>
<protein>
    <submittedName>
        <fullName evidence="2">Uncharacterized protein</fullName>
    </submittedName>
</protein>
<organism evidence="2 3">
    <name type="scientific">Lysinibacillus irui</name>
    <dbReference type="NCBI Taxonomy" id="2998077"/>
    <lineage>
        <taxon>Bacteria</taxon>
        <taxon>Bacillati</taxon>
        <taxon>Bacillota</taxon>
        <taxon>Bacilli</taxon>
        <taxon>Bacillales</taxon>
        <taxon>Bacillaceae</taxon>
        <taxon>Lysinibacillus</taxon>
    </lineage>
</organism>
<keyword evidence="1" id="KW-0472">Membrane</keyword>
<proteinExistence type="predicted"/>
<keyword evidence="1" id="KW-0812">Transmembrane</keyword>
<evidence type="ECO:0000313" key="3">
    <source>
        <dbReference type="Proteomes" id="UP001289615"/>
    </source>
</evidence>
<feature type="transmembrane region" description="Helical" evidence="1">
    <location>
        <begin position="7"/>
        <end position="25"/>
    </location>
</feature>
<gene>
    <name evidence="2" type="ORF">U6C28_17855</name>
</gene>
<dbReference type="Proteomes" id="UP001289615">
    <property type="component" value="Unassembled WGS sequence"/>
</dbReference>
<feature type="transmembrane region" description="Helical" evidence="1">
    <location>
        <begin position="37"/>
        <end position="56"/>
    </location>
</feature>